<keyword evidence="10" id="KW-1003">Cell membrane</keyword>
<evidence type="ECO:0000259" key="11">
    <source>
        <dbReference type="Pfam" id="PF04413"/>
    </source>
</evidence>
<feature type="site" description="Transition state stabilizer" evidence="9">
    <location>
        <position position="212"/>
    </location>
</feature>
<dbReference type="GO" id="GO:0043842">
    <property type="term" value="F:Kdo transferase activity"/>
    <property type="evidence" value="ECO:0007669"/>
    <property type="project" value="UniProtKB-EC"/>
</dbReference>
<proteinExistence type="inferred from homology"/>
<evidence type="ECO:0000256" key="10">
    <source>
        <dbReference type="RuleBase" id="RU365103"/>
    </source>
</evidence>
<gene>
    <name evidence="12" type="ORF">G8E03_00475</name>
</gene>
<dbReference type="Gene3D" id="3.40.50.2000">
    <property type="entry name" value="Glycogen Phosphorylase B"/>
    <property type="match status" value="1"/>
</dbReference>
<dbReference type="PANTHER" id="PTHR42755:SF1">
    <property type="entry name" value="3-DEOXY-D-MANNO-OCTULOSONIC ACID TRANSFERASE, MITOCHONDRIAL-RELATED"/>
    <property type="match status" value="1"/>
</dbReference>
<dbReference type="EMBL" id="CP049811">
    <property type="protein sequence ID" value="QIK39362.1"/>
    <property type="molecule type" value="Genomic_DNA"/>
</dbReference>
<keyword evidence="13" id="KW-1185">Reference proteome</keyword>
<evidence type="ECO:0000256" key="9">
    <source>
        <dbReference type="PIRSR" id="PIRSR639901-2"/>
    </source>
</evidence>
<comment type="pathway">
    <text evidence="2 10">Bacterial outer membrane biogenesis; LPS core biosynthesis.</text>
</comment>
<keyword evidence="10" id="KW-0472">Membrane</keyword>
<dbReference type="Pfam" id="PF04413">
    <property type="entry name" value="Glycos_transf_N"/>
    <property type="match status" value="1"/>
</dbReference>
<evidence type="ECO:0000313" key="13">
    <source>
        <dbReference type="Proteomes" id="UP000500791"/>
    </source>
</evidence>
<dbReference type="RefSeq" id="WP_166187383.1">
    <property type="nucleotide sequence ID" value="NZ_CP049811.1"/>
</dbReference>
<dbReference type="GO" id="GO:0009245">
    <property type="term" value="P:lipid A biosynthetic process"/>
    <property type="evidence" value="ECO:0007669"/>
    <property type="project" value="TreeGrafter"/>
</dbReference>
<dbReference type="UniPathway" id="UPA00958"/>
<evidence type="ECO:0000256" key="7">
    <source>
        <dbReference type="ARBA" id="ARBA00049183"/>
    </source>
</evidence>
<evidence type="ECO:0000256" key="1">
    <source>
        <dbReference type="ARBA" id="ARBA00003394"/>
    </source>
</evidence>
<dbReference type="InterPro" id="IPR007507">
    <property type="entry name" value="Glycos_transf_N"/>
</dbReference>
<name>A0A6G7VHD8_9RHOB</name>
<protein>
    <recommendedName>
        <fullName evidence="4 10">3-deoxy-D-manno-octulosonic acid transferase</fullName>
        <shortName evidence="10">Kdo transferase</shortName>
        <ecNumber evidence="3 10">2.4.99.12</ecNumber>
    </recommendedName>
    <alternativeName>
        <fullName evidence="6 10">Lipid IV(A) 3-deoxy-D-manno-octulosonic acid transferase</fullName>
    </alternativeName>
</protein>
<dbReference type="GO" id="GO:0005886">
    <property type="term" value="C:plasma membrane"/>
    <property type="evidence" value="ECO:0007669"/>
    <property type="project" value="UniProtKB-SubCell"/>
</dbReference>
<organism evidence="12 13">
    <name type="scientific">Pontivivens nitratireducens</name>
    <dbReference type="NCBI Taxonomy" id="2758038"/>
    <lineage>
        <taxon>Bacteria</taxon>
        <taxon>Pseudomonadati</taxon>
        <taxon>Pseudomonadota</taxon>
        <taxon>Alphaproteobacteria</taxon>
        <taxon>Rhodobacterales</taxon>
        <taxon>Paracoccaceae</taxon>
        <taxon>Pontivivens</taxon>
    </lineage>
</organism>
<dbReference type="SUPFAM" id="SSF53756">
    <property type="entry name" value="UDP-Glycosyltransferase/glycogen phosphorylase"/>
    <property type="match status" value="1"/>
</dbReference>
<evidence type="ECO:0000313" key="12">
    <source>
        <dbReference type="EMBL" id="QIK39362.1"/>
    </source>
</evidence>
<feature type="active site" description="Proton acceptor" evidence="8">
    <location>
        <position position="64"/>
    </location>
</feature>
<evidence type="ECO:0000256" key="2">
    <source>
        <dbReference type="ARBA" id="ARBA00004713"/>
    </source>
</evidence>
<comment type="similarity">
    <text evidence="10">Belongs to the glycosyltransferase group 1 family.</text>
</comment>
<dbReference type="KEGG" id="mon:G8E03_00475"/>
<dbReference type="InterPro" id="IPR038107">
    <property type="entry name" value="Glycos_transf_N_sf"/>
</dbReference>
<evidence type="ECO:0000256" key="4">
    <source>
        <dbReference type="ARBA" id="ARBA00019077"/>
    </source>
</evidence>
<keyword evidence="5 10" id="KW-0808">Transferase</keyword>
<keyword evidence="10" id="KW-0448">Lipopolysaccharide biosynthesis</keyword>
<evidence type="ECO:0000256" key="6">
    <source>
        <dbReference type="ARBA" id="ARBA00031445"/>
    </source>
</evidence>
<reference evidence="12 13" key="1">
    <citation type="submission" date="2020-03" db="EMBL/GenBank/DDBJ databases">
        <title>Complete genome sequence of Monaibacterium sp. ALG8 with diverse plasmids.</title>
        <authorList>
            <person name="Sun C."/>
        </authorList>
    </citation>
    <scope>NUCLEOTIDE SEQUENCE [LARGE SCALE GENOMIC DNA]</scope>
    <source>
        <strain evidence="12 13">ALG8</strain>
    </source>
</reference>
<evidence type="ECO:0000256" key="5">
    <source>
        <dbReference type="ARBA" id="ARBA00022679"/>
    </source>
</evidence>
<accession>A0A6G7VHD8</accession>
<dbReference type="InterPro" id="IPR039901">
    <property type="entry name" value="Kdotransferase"/>
</dbReference>
<dbReference type="GO" id="GO:0009244">
    <property type="term" value="P:lipopolysaccharide core region biosynthetic process"/>
    <property type="evidence" value="ECO:0007669"/>
    <property type="project" value="UniProtKB-UniRule"/>
</dbReference>
<comment type="catalytic activity">
    <reaction evidence="7 10">
        <text>lipid IVA (E. coli) + CMP-3-deoxy-beta-D-manno-octulosonate = alpha-Kdo-(2-&gt;6)-lipid IVA (E. coli) + CMP + H(+)</text>
        <dbReference type="Rhea" id="RHEA:28066"/>
        <dbReference type="ChEBI" id="CHEBI:15378"/>
        <dbReference type="ChEBI" id="CHEBI:58603"/>
        <dbReference type="ChEBI" id="CHEBI:60364"/>
        <dbReference type="ChEBI" id="CHEBI:60377"/>
        <dbReference type="ChEBI" id="CHEBI:85987"/>
        <dbReference type="EC" id="2.4.99.12"/>
    </reaction>
</comment>
<comment type="subcellular location">
    <subcellularLocation>
        <location evidence="10">Cell membrane</location>
    </subcellularLocation>
</comment>
<dbReference type="AlphaFoldDB" id="A0A6G7VHD8"/>
<feature type="domain" description="3-deoxy-D-manno-octulosonic-acid transferase N-terminal" evidence="11">
    <location>
        <begin position="37"/>
        <end position="212"/>
    </location>
</feature>
<evidence type="ECO:0000256" key="3">
    <source>
        <dbReference type="ARBA" id="ARBA00012621"/>
    </source>
</evidence>
<comment type="function">
    <text evidence="1 10">Involved in lipopolysaccharide (LPS) biosynthesis. Catalyzes the transfer of 3-deoxy-D-manno-octulosonate (Kdo) residue(s) from CMP-Kdo to lipid IV(A), the tetraacyldisaccharide-1,4'-bisphosphate precursor of lipid A.</text>
</comment>
<dbReference type="EC" id="2.4.99.12" evidence="3 10"/>
<evidence type="ECO:0000256" key="8">
    <source>
        <dbReference type="PIRSR" id="PIRSR639901-1"/>
    </source>
</evidence>
<dbReference type="PANTHER" id="PTHR42755">
    <property type="entry name" value="3-DEOXY-MANNO-OCTULOSONATE CYTIDYLYLTRANSFERASE"/>
    <property type="match status" value="1"/>
</dbReference>
<sequence>MPSLGLGAYDVFARLGERMGQRALDKRMGQGKEDPERVGERMGYTEVARPDGPLVWFHAASVGESLSVLDLIRRIERRWPELHVLVTTGTVTSAQLMVSRLPEGAIHQFYPLDFKASVTRFLDHWKPDLVLWTESEFWPTMLDQVKRRGTPLILLNARISEKSAKVWRWAPSAGKQIVRKFDMIMTQDQATRDRLLRMGALPDCVEVTGSLKDSAAPLPHDETQRKRLSARLGATLVWCAASTHPGEEAVVAQAHRLARRGAPNLALILVPRHPDRGPQIASDLADDGWRVGLRSAGDEIGENVEIYVADTLGELGLWYRLCPVSLVGGSLVPIGGHNPFEPAALGSAIVHGPHISNFAEAYRQLHSAGAAVEVQGAVDLAAAISDLLRPDRAAVMATAAWDLSSAGAGTLDRVLSLLTPVVTAAVQR</sequence>
<dbReference type="Gene3D" id="3.40.50.11720">
    <property type="entry name" value="3-Deoxy-D-manno-octulosonic-acid transferase, N-terminal domain"/>
    <property type="match status" value="1"/>
</dbReference>
<dbReference type="Proteomes" id="UP000500791">
    <property type="component" value="Chromosome"/>
</dbReference>
<feature type="site" description="Transition state stabilizer" evidence="9">
    <location>
        <position position="134"/>
    </location>
</feature>